<evidence type="ECO:0000313" key="1">
    <source>
        <dbReference type="EMBL" id="KAF9737486.1"/>
    </source>
</evidence>
<sequence>MDKTRRKFFLLLLPVCVLLLLVHHHVALISRGTLPFGSLRVSHANFSSEGVYKNVNATLGFGAIVAVSHAASPRRDGLLWSANLTGIDITIPEQPQWTDGQLQAFKSPQGSRISRGSALAWMGHLNALRWFLSTPLQTVLVIEDDVDFSLRLPSQISPAANAFRTLLSPAAPKTPNALLDTDPLFWADPDSWDLLWLGHCNDAASPQHVLSHPSISYHDNLIPPLDALALPASDLLKTFNLSHTRMLYRSYWPLCTFAYAVTRASAQRIMSTYGTEGEGGCVAFDVRMLEACRDHDWRCWTVAPELFHHVPGKSEIASVNTGAEKDGEGDRSRRRRPSVNIECGARNEWLWVSEGDEVGRERLLGRVREASARGECFVDRIRGKGKTEV</sequence>
<dbReference type="OrthoDB" id="47375at2759"/>
<protein>
    <recommendedName>
        <fullName evidence="3">Glycosyltransferase family 25 protein</fullName>
    </recommendedName>
</protein>
<evidence type="ECO:0000313" key="2">
    <source>
        <dbReference type="Proteomes" id="UP000756921"/>
    </source>
</evidence>
<gene>
    <name evidence="1" type="ORF">PMIN01_05265</name>
</gene>
<reference evidence="1" key="1">
    <citation type="journal article" date="2020" name="Mol. Plant Microbe Interact.">
        <title>Genome Sequence of the Biocontrol Agent Coniothyrium minitans strain Conio (IMI 134523).</title>
        <authorList>
            <person name="Patel D."/>
            <person name="Shittu T.A."/>
            <person name="Baroncelli R."/>
            <person name="Muthumeenakshi S."/>
            <person name="Osborne T.H."/>
            <person name="Janganan T.K."/>
            <person name="Sreenivasaprasad S."/>
        </authorList>
    </citation>
    <scope>NUCLEOTIDE SEQUENCE</scope>
    <source>
        <strain evidence="1">Conio</strain>
    </source>
</reference>
<proteinExistence type="predicted"/>
<keyword evidence="2" id="KW-1185">Reference proteome</keyword>
<evidence type="ECO:0008006" key="3">
    <source>
        <dbReference type="Google" id="ProtNLM"/>
    </source>
</evidence>
<organism evidence="1 2">
    <name type="scientific">Paraphaeosphaeria minitans</name>
    <dbReference type="NCBI Taxonomy" id="565426"/>
    <lineage>
        <taxon>Eukaryota</taxon>
        <taxon>Fungi</taxon>
        <taxon>Dikarya</taxon>
        <taxon>Ascomycota</taxon>
        <taxon>Pezizomycotina</taxon>
        <taxon>Dothideomycetes</taxon>
        <taxon>Pleosporomycetidae</taxon>
        <taxon>Pleosporales</taxon>
        <taxon>Massarineae</taxon>
        <taxon>Didymosphaeriaceae</taxon>
        <taxon>Paraphaeosphaeria</taxon>
    </lineage>
</organism>
<dbReference type="Proteomes" id="UP000756921">
    <property type="component" value="Unassembled WGS sequence"/>
</dbReference>
<name>A0A9P6KT26_9PLEO</name>
<accession>A0A9P6KT26</accession>
<dbReference type="AlphaFoldDB" id="A0A9P6KT26"/>
<dbReference type="EMBL" id="WJXW01000004">
    <property type="protein sequence ID" value="KAF9737486.1"/>
    <property type="molecule type" value="Genomic_DNA"/>
</dbReference>
<comment type="caution">
    <text evidence="1">The sequence shown here is derived from an EMBL/GenBank/DDBJ whole genome shotgun (WGS) entry which is preliminary data.</text>
</comment>